<dbReference type="PANTHER" id="PTHR30213">
    <property type="entry name" value="INNER MEMBRANE PROTEIN YHJD"/>
    <property type="match status" value="1"/>
</dbReference>
<dbReference type="Pfam" id="PF03631">
    <property type="entry name" value="Virul_fac_BrkB"/>
    <property type="match status" value="1"/>
</dbReference>
<feature type="transmembrane region" description="Helical" evidence="6">
    <location>
        <begin position="21"/>
        <end position="50"/>
    </location>
</feature>
<evidence type="ECO:0000256" key="6">
    <source>
        <dbReference type="SAM" id="Phobius"/>
    </source>
</evidence>
<evidence type="ECO:0000256" key="3">
    <source>
        <dbReference type="ARBA" id="ARBA00022692"/>
    </source>
</evidence>
<feature type="transmembrane region" description="Helical" evidence="6">
    <location>
        <begin position="174"/>
        <end position="195"/>
    </location>
</feature>
<dbReference type="InterPro" id="IPR017039">
    <property type="entry name" value="Virul_fac_BrkB"/>
</dbReference>
<feature type="transmembrane region" description="Helical" evidence="6">
    <location>
        <begin position="90"/>
        <end position="110"/>
    </location>
</feature>
<keyword evidence="5 6" id="KW-0472">Membrane</keyword>
<keyword evidence="3 6" id="KW-0812">Transmembrane</keyword>
<evidence type="ECO:0000256" key="5">
    <source>
        <dbReference type="ARBA" id="ARBA00023136"/>
    </source>
</evidence>
<protein>
    <submittedName>
        <fullName evidence="7">YihY/virulence factor BrkB family protein</fullName>
    </submittedName>
</protein>
<evidence type="ECO:0000313" key="8">
    <source>
        <dbReference type="Proteomes" id="UP000824074"/>
    </source>
</evidence>
<reference evidence="7" key="1">
    <citation type="submission" date="2020-10" db="EMBL/GenBank/DDBJ databases">
        <authorList>
            <person name="Gilroy R."/>
        </authorList>
    </citation>
    <scope>NUCLEOTIDE SEQUENCE</scope>
    <source>
        <strain evidence="7">CHK193-30670</strain>
    </source>
</reference>
<proteinExistence type="predicted"/>
<feature type="transmembrane region" description="Helical" evidence="6">
    <location>
        <begin position="130"/>
        <end position="154"/>
    </location>
</feature>
<comment type="caution">
    <text evidence="7">The sequence shown here is derived from an EMBL/GenBank/DDBJ whole genome shotgun (WGS) entry which is preliminary data.</text>
</comment>
<evidence type="ECO:0000256" key="4">
    <source>
        <dbReference type="ARBA" id="ARBA00022989"/>
    </source>
</evidence>
<accession>A0A9D1IPU0</accession>
<dbReference type="AlphaFoldDB" id="A0A9D1IPU0"/>
<dbReference type="GO" id="GO:0005886">
    <property type="term" value="C:plasma membrane"/>
    <property type="evidence" value="ECO:0007669"/>
    <property type="project" value="UniProtKB-SubCell"/>
</dbReference>
<feature type="transmembrane region" description="Helical" evidence="6">
    <location>
        <begin position="207"/>
        <end position="228"/>
    </location>
</feature>
<name>A0A9D1IPU0_9FIRM</name>
<feature type="transmembrane region" description="Helical" evidence="6">
    <location>
        <begin position="240"/>
        <end position="263"/>
    </location>
</feature>
<keyword evidence="2" id="KW-1003">Cell membrane</keyword>
<evidence type="ECO:0000256" key="1">
    <source>
        <dbReference type="ARBA" id="ARBA00004651"/>
    </source>
</evidence>
<dbReference type="EMBL" id="DVMT01000017">
    <property type="protein sequence ID" value="HIU40012.1"/>
    <property type="molecule type" value="Genomic_DNA"/>
</dbReference>
<comment type="subcellular location">
    <subcellularLocation>
        <location evidence="1">Cell membrane</location>
        <topology evidence="1">Multi-pass membrane protein</topology>
    </subcellularLocation>
</comment>
<dbReference type="PANTHER" id="PTHR30213:SF0">
    <property type="entry name" value="UPF0761 MEMBRANE PROTEIN YIHY"/>
    <property type="match status" value="1"/>
</dbReference>
<keyword evidence="4 6" id="KW-1133">Transmembrane helix</keyword>
<gene>
    <name evidence="7" type="ORF">IAB68_01750</name>
</gene>
<organism evidence="7 8">
    <name type="scientific">Candidatus Aphodocola excrementigallinarum</name>
    <dbReference type="NCBI Taxonomy" id="2840670"/>
    <lineage>
        <taxon>Bacteria</taxon>
        <taxon>Bacillati</taxon>
        <taxon>Bacillota</taxon>
        <taxon>Bacilli</taxon>
        <taxon>Candidatus Aphodocola</taxon>
    </lineage>
</organism>
<sequence length="279" mass="31896">MKKQKEKIKGTIKENIRLMSTPLMSILPGQISFFVVLSIIPLFSILVMFVSKLSLSFDTVTNFFVHYLPNGVTDIFLFIIDSQKVGTLDIVFIITAFYLASKATHSIVVASTQIYNGKQRNFLRTRIKAIIMLIIIIILVIMIIATLTVGSRIVDYIAKVNGNISPYVSILYDVIKWPFVLFMIFFTVKVIYTIAPNEPIPSKSVNKGALLTTVIWGITTFLFSFYVTHLANYTKFYGNLSNLIILMIWIYWMCYVFVFGMTFNEYKLTEMTGKIKSLE</sequence>
<reference evidence="7" key="2">
    <citation type="journal article" date="2021" name="PeerJ">
        <title>Extensive microbial diversity within the chicken gut microbiome revealed by metagenomics and culture.</title>
        <authorList>
            <person name="Gilroy R."/>
            <person name="Ravi A."/>
            <person name="Getino M."/>
            <person name="Pursley I."/>
            <person name="Horton D.L."/>
            <person name="Alikhan N.F."/>
            <person name="Baker D."/>
            <person name="Gharbi K."/>
            <person name="Hall N."/>
            <person name="Watson M."/>
            <person name="Adriaenssens E.M."/>
            <person name="Foster-Nyarko E."/>
            <person name="Jarju S."/>
            <person name="Secka A."/>
            <person name="Antonio M."/>
            <person name="Oren A."/>
            <person name="Chaudhuri R.R."/>
            <person name="La Ragione R."/>
            <person name="Hildebrand F."/>
            <person name="Pallen M.J."/>
        </authorList>
    </citation>
    <scope>NUCLEOTIDE SEQUENCE</scope>
    <source>
        <strain evidence="7">CHK193-30670</strain>
    </source>
</reference>
<dbReference type="Proteomes" id="UP000824074">
    <property type="component" value="Unassembled WGS sequence"/>
</dbReference>
<dbReference type="PIRSF" id="PIRSF035875">
    <property type="entry name" value="RNase_BN"/>
    <property type="match status" value="1"/>
</dbReference>
<evidence type="ECO:0000256" key="2">
    <source>
        <dbReference type="ARBA" id="ARBA00022475"/>
    </source>
</evidence>
<evidence type="ECO:0000313" key="7">
    <source>
        <dbReference type="EMBL" id="HIU40012.1"/>
    </source>
</evidence>
<dbReference type="NCBIfam" id="TIGR00765">
    <property type="entry name" value="yihY_not_rbn"/>
    <property type="match status" value="1"/>
</dbReference>